<organism evidence="1 2">
    <name type="scientific">Anopheles dirus</name>
    <dbReference type="NCBI Taxonomy" id="7168"/>
    <lineage>
        <taxon>Eukaryota</taxon>
        <taxon>Metazoa</taxon>
        <taxon>Ecdysozoa</taxon>
        <taxon>Arthropoda</taxon>
        <taxon>Hexapoda</taxon>
        <taxon>Insecta</taxon>
        <taxon>Pterygota</taxon>
        <taxon>Neoptera</taxon>
        <taxon>Endopterygota</taxon>
        <taxon>Diptera</taxon>
        <taxon>Nematocera</taxon>
        <taxon>Culicoidea</taxon>
        <taxon>Culicidae</taxon>
        <taxon>Anophelinae</taxon>
        <taxon>Anopheles</taxon>
    </lineage>
</organism>
<protein>
    <submittedName>
        <fullName evidence="1">Uncharacterized protein</fullName>
    </submittedName>
</protein>
<keyword evidence="2" id="KW-1185">Reference proteome</keyword>
<dbReference type="EnsemblMetazoa" id="ADIR007478-RA">
    <property type="protein sequence ID" value="ADIR007478-PA"/>
    <property type="gene ID" value="ADIR007478"/>
</dbReference>
<accession>A0A182NIK4</accession>
<dbReference type="Proteomes" id="UP000075884">
    <property type="component" value="Unassembled WGS sequence"/>
</dbReference>
<name>A0A182NIK4_9DIPT</name>
<reference evidence="1" key="2">
    <citation type="submission" date="2020-05" db="UniProtKB">
        <authorList>
            <consortium name="EnsemblMetazoa"/>
        </authorList>
    </citation>
    <scope>IDENTIFICATION</scope>
    <source>
        <strain evidence="1">WRAIR2</strain>
    </source>
</reference>
<evidence type="ECO:0000313" key="1">
    <source>
        <dbReference type="EnsemblMetazoa" id="ADIR007478-PA"/>
    </source>
</evidence>
<reference evidence="2" key="1">
    <citation type="submission" date="2013-03" db="EMBL/GenBank/DDBJ databases">
        <title>The Genome Sequence of Anopheles dirus WRAIR2.</title>
        <authorList>
            <consortium name="The Broad Institute Genomics Platform"/>
            <person name="Neafsey D.E."/>
            <person name="Walton C."/>
            <person name="Walker B."/>
            <person name="Young S.K."/>
            <person name="Zeng Q."/>
            <person name="Gargeya S."/>
            <person name="Fitzgerald M."/>
            <person name="Haas B."/>
            <person name="Abouelleil A."/>
            <person name="Allen A.W."/>
            <person name="Alvarado L."/>
            <person name="Arachchi H.M."/>
            <person name="Berlin A.M."/>
            <person name="Chapman S.B."/>
            <person name="Gainer-Dewar J."/>
            <person name="Goldberg J."/>
            <person name="Griggs A."/>
            <person name="Gujja S."/>
            <person name="Hansen M."/>
            <person name="Howarth C."/>
            <person name="Imamovic A."/>
            <person name="Ireland A."/>
            <person name="Larimer J."/>
            <person name="McCowan C."/>
            <person name="Murphy C."/>
            <person name="Pearson M."/>
            <person name="Poon T.W."/>
            <person name="Priest M."/>
            <person name="Roberts A."/>
            <person name="Saif S."/>
            <person name="Shea T."/>
            <person name="Sisk P."/>
            <person name="Sykes S."/>
            <person name="Wortman J."/>
            <person name="Nusbaum C."/>
            <person name="Birren B."/>
        </authorList>
    </citation>
    <scope>NUCLEOTIDE SEQUENCE [LARGE SCALE GENOMIC DNA]</scope>
    <source>
        <strain evidence="2">WRAIR2</strain>
    </source>
</reference>
<sequence length="627" mass="71299">MQRIYSEIHRRSTPLSDDQVRDLCQQLNQCFEVYLASIFNAMEIITKLLTDRVATDEVVLSYRKLLSYVSNVLDKDSCGKLAYYLRKISSIALEDGSISPESFPIAVMKCILVLMYSFPITDFSERKLILQAVRGTLEWCRKSQKLYKQCGIGTLLRSALNSTKHLQDDVIVAAEQTVLTHHILDVFYIPQPTVIHPVEVLLRLAYERIFARLVTEWSTVRCFELLLYVLYSVLKRDIYTHLKLSIVRLLADAVGGGTRRFVRLLCVAKHLRDEVLLHKVKTILTIVLAHSLFRYEPIKRACHFRAFLKTIEQMVNDVDLLALANAKFLCFNIPDAKLTIQHVCVVLVVRQLDLLEGVTSRSMEMDYVYNLIASINIIYYKRWKLPGFLVKHFVDGLSRFSNSSLVLKNVSEPEQKLQAILSTTPTARYKTEADMFGRLPATVQRIQWLQLQPHGFKATLIFHQQIEMLDERPILACDVGRTDGLVATLGTETLVAVLSAKRATATARYNASVLLSKCSLSGTLLRKVLRQIAYACQQQGQRATGCWMDWVRAVYGSVQTLDTVSRRSLWADLSAIEQTACGSEQRLLLVDTRATLLLDMIPKQTGTVAELHFHLPSERDKVVARQV</sequence>
<dbReference type="VEuPathDB" id="VectorBase:ADIR007478"/>
<evidence type="ECO:0000313" key="2">
    <source>
        <dbReference type="Proteomes" id="UP000075884"/>
    </source>
</evidence>
<dbReference type="AlphaFoldDB" id="A0A182NIK4"/>
<proteinExistence type="predicted"/>